<evidence type="ECO:0000313" key="2">
    <source>
        <dbReference type="EMBL" id="CAF0969430.1"/>
    </source>
</evidence>
<feature type="domain" description="Reverse transcriptase" evidence="1">
    <location>
        <begin position="1"/>
        <end position="174"/>
    </location>
</feature>
<dbReference type="PANTHER" id="PTHR33332">
    <property type="entry name" value="REVERSE TRANSCRIPTASE DOMAIN-CONTAINING PROTEIN"/>
    <property type="match status" value="1"/>
</dbReference>
<dbReference type="Pfam" id="PF00078">
    <property type="entry name" value="RVT_1"/>
    <property type="match status" value="1"/>
</dbReference>
<organism evidence="2 3">
    <name type="scientific">Brachionus calyciflorus</name>
    <dbReference type="NCBI Taxonomy" id="104777"/>
    <lineage>
        <taxon>Eukaryota</taxon>
        <taxon>Metazoa</taxon>
        <taxon>Spiralia</taxon>
        <taxon>Gnathifera</taxon>
        <taxon>Rotifera</taxon>
        <taxon>Eurotatoria</taxon>
        <taxon>Monogononta</taxon>
        <taxon>Pseudotrocha</taxon>
        <taxon>Ploima</taxon>
        <taxon>Brachionidae</taxon>
        <taxon>Brachionus</taxon>
    </lineage>
</organism>
<sequence>MMEHKRKMKPVRSVQQKEKIYSDYTRNEPFDKVSHTKLLVKLKAYGIVGEAYEWIKSFLLGKQRIVLGKISSDWEEVTSGVPQGSVLGLILFVIYINDLLDLIQSPCLTYADDLKIVGVLGKNELVSNKLQNDLNELFNWSKKWSTELNLLKCKTMYIGRNRVKTMYAVGNVNLKETIEEKDLGVFVTNDLKWNRQCSAAAAKANRVLGQIKNSFLCLEEETLRLLYTGLLRPHLEYAFSMWNPSTKTKLLLIKFL</sequence>
<accession>A0A814EI90</accession>
<name>A0A814EI90_9BILA</name>
<protein>
    <recommendedName>
        <fullName evidence="1">Reverse transcriptase domain-containing protein</fullName>
    </recommendedName>
</protein>
<dbReference type="InterPro" id="IPR000477">
    <property type="entry name" value="RT_dom"/>
</dbReference>
<dbReference type="PROSITE" id="PS50878">
    <property type="entry name" value="RT_POL"/>
    <property type="match status" value="1"/>
</dbReference>
<dbReference type="Proteomes" id="UP000663879">
    <property type="component" value="Unassembled WGS sequence"/>
</dbReference>
<dbReference type="EMBL" id="CAJNOC010003138">
    <property type="protein sequence ID" value="CAF0969430.1"/>
    <property type="molecule type" value="Genomic_DNA"/>
</dbReference>
<gene>
    <name evidence="2" type="ORF">OXX778_LOCUS14841</name>
</gene>
<evidence type="ECO:0000259" key="1">
    <source>
        <dbReference type="PROSITE" id="PS50878"/>
    </source>
</evidence>
<proteinExistence type="predicted"/>
<evidence type="ECO:0000313" key="3">
    <source>
        <dbReference type="Proteomes" id="UP000663879"/>
    </source>
</evidence>
<keyword evidence="3" id="KW-1185">Reference proteome</keyword>
<dbReference type="AlphaFoldDB" id="A0A814EI90"/>
<comment type="caution">
    <text evidence="2">The sequence shown here is derived from an EMBL/GenBank/DDBJ whole genome shotgun (WGS) entry which is preliminary data.</text>
</comment>
<reference evidence="2" key="1">
    <citation type="submission" date="2021-02" db="EMBL/GenBank/DDBJ databases">
        <authorList>
            <person name="Nowell W R."/>
        </authorList>
    </citation>
    <scope>NUCLEOTIDE SEQUENCE</scope>
    <source>
        <strain evidence="2">Ploen Becks lab</strain>
    </source>
</reference>
<dbReference type="OrthoDB" id="445826at2759"/>